<keyword evidence="2" id="KW-0863">Zinc-finger</keyword>
<keyword evidence="1" id="KW-0479">Metal-binding</keyword>
<evidence type="ECO:0000256" key="3">
    <source>
        <dbReference type="ARBA" id="ARBA00022833"/>
    </source>
</evidence>
<dbReference type="GO" id="GO:0016887">
    <property type="term" value="F:ATP hydrolysis activity"/>
    <property type="evidence" value="ECO:0007669"/>
    <property type="project" value="InterPro"/>
</dbReference>
<keyword evidence="3" id="KW-0862">Zinc</keyword>
<gene>
    <name evidence="5" type="ORF">CK203_043137</name>
</gene>
<proteinExistence type="predicted"/>
<organism evidence="5 6">
    <name type="scientific">Vitis vinifera</name>
    <name type="common">Grape</name>
    <dbReference type="NCBI Taxonomy" id="29760"/>
    <lineage>
        <taxon>Eukaryota</taxon>
        <taxon>Viridiplantae</taxon>
        <taxon>Streptophyta</taxon>
        <taxon>Embryophyta</taxon>
        <taxon>Tracheophyta</taxon>
        <taxon>Spermatophyta</taxon>
        <taxon>Magnoliopsida</taxon>
        <taxon>eudicotyledons</taxon>
        <taxon>Gunneridae</taxon>
        <taxon>Pentapetalae</taxon>
        <taxon>rosids</taxon>
        <taxon>Vitales</taxon>
        <taxon>Vitaceae</taxon>
        <taxon>Viteae</taxon>
        <taxon>Vitis</taxon>
    </lineage>
</organism>
<evidence type="ECO:0000259" key="4">
    <source>
        <dbReference type="PROSITE" id="PS51050"/>
    </source>
</evidence>
<evidence type="ECO:0000256" key="1">
    <source>
        <dbReference type="ARBA" id="ARBA00022723"/>
    </source>
</evidence>
<dbReference type="InterPro" id="IPR011124">
    <property type="entry name" value="Znf_CW"/>
</dbReference>
<accession>A0A438H2Z5</accession>
<dbReference type="Proteomes" id="UP000288805">
    <property type="component" value="Unassembled WGS sequence"/>
</dbReference>
<dbReference type="AlphaFoldDB" id="A0A438H2Z5"/>
<dbReference type="PANTHER" id="PTHR23336">
    <property type="entry name" value="ZINC FINGER CW-TYPE COILED-COIL DOMAIN PROTEIN 3"/>
    <property type="match status" value="1"/>
</dbReference>
<protein>
    <recommendedName>
        <fullName evidence="4">CW-type domain-containing protein</fullName>
    </recommendedName>
</protein>
<dbReference type="InterPro" id="IPR045261">
    <property type="entry name" value="MORC_ATPase"/>
</dbReference>
<dbReference type="PROSITE" id="PS51050">
    <property type="entry name" value="ZF_CW"/>
    <property type="match status" value="1"/>
</dbReference>
<feature type="domain" description="CW-type" evidence="4">
    <location>
        <begin position="104"/>
        <end position="175"/>
    </location>
</feature>
<evidence type="ECO:0000256" key="2">
    <source>
        <dbReference type="ARBA" id="ARBA00022771"/>
    </source>
</evidence>
<sequence>MAELEKWMKKGSEISGKRSIGLKGYKRVGGMIHNADMGRGVIGVIDVTDIMNDGNGHVWVHSNKQGFQDCEPYARLEEWLGSKADEFWDTNFDTLQLKKGNNLYKPDHEWVQCDKCRKWRVLSSGFRANDLPQEWYSFSLQISSLFKISWKMKLCWALPLYAGCVDCSIFHNLRLMGMTGVISTHNSCCKQYEFLQMKSDYYRFCYMEPFNGLCEIPEQKVARGVITVSAKRSCCDPSQKPVQCDNVQILHSTSSLESISGDDSSQTPEDVTTVLKRLRRGPSRSCKKVKR</sequence>
<dbReference type="Pfam" id="PF07496">
    <property type="entry name" value="zf-CW"/>
    <property type="match status" value="1"/>
</dbReference>
<dbReference type="EMBL" id="QGNW01000289">
    <property type="protein sequence ID" value="RVW78865.1"/>
    <property type="molecule type" value="Genomic_DNA"/>
</dbReference>
<reference evidence="5 6" key="1">
    <citation type="journal article" date="2018" name="PLoS Genet.">
        <title>Population sequencing reveals clonal diversity and ancestral inbreeding in the grapevine cultivar Chardonnay.</title>
        <authorList>
            <person name="Roach M.J."/>
            <person name="Johnson D.L."/>
            <person name="Bohlmann J."/>
            <person name="van Vuuren H.J."/>
            <person name="Jones S.J."/>
            <person name="Pretorius I.S."/>
            <person name="Schmidt S.A."/>
            <person name="Borneman A.R."/>
        </authorList>
    </citation>
    <scope>NUCLEOTIDE SEQUENCE [LARGE SCALE GENOMIC DNA]</scope>
    <source>
        <strain evidence="6">cv. Chardonnay</strain>
        <tissue evidence="5">Leaf</tissue>
    </source>
</reference>
<name>A0A438H2Z5_VITVI</name>
<dbReference type="Gene3D" id="3.30.40.100">
    <property type="match status" value="1"/>
</dbReference>
<comment type="caution">
    <text evidence="5">The sequence shown here is derived from an EMBL/GenBank/DDBJ whole genome shotgun (WGS) entry which is preliminary data.</text>
</comment>
<evidence type="ECO:0000313" key="6">
    <source>
        <dbReference type="Proteomes" id="UP000288805"/>
    </source>
</evidence>
<dbReference type="GO" id="GO:0008270">
    <property type="term" value="F:zinc ion binding"/>
    <property type="evidence" value="ECO:0007669"/>
    <property type="project" value="UniProtKB-KW"/>
</dbReference>
<dbReference type="PANTHER" id="PTHR23336:SF11">
    <property type="entry name" value="OS06G0622000 PROTEIN"/>
    <property type="match status" value="1"/>
</dbReference>
<evidence type="ECO:0000313" key="5">
    <source>
        <dbReference type="EMBL" id="RVW78865.1"/>
    </source>
</evidence>